<feature type="transmembrane region" description="Helical" evidence="1">
    <location>
        <begin position="39"/>
        <end position="60"/>
    </location>
</feature>
<name>A0ABT4PK02_9BACT</name>
<evidence type="ECO:0000313" key="3">
    <source>
        <dbReference type="Proteomes" id="UP001141933"/>
    </source>
</evidence>
<organism evidence="2 3">
    <name type="scientific">Phocaeicola acetigenes</name>
    <dbReference type="NCBI Taxonomy" id="3016083"/>
    <lineage>
        <taxon>Bacteria</taxon>
        <taxon>Pseudomonadati</taxon>
        <taxon>Bacteroidota</taxon>
        <taxon>Bacteroidia</taxon>
        <taxon>Bacteroidales</taxon>
        <taxon>Bacteroidaceae</taxon>
        <taxon>Phocaeicola</taxon>
    </lineage>
</organism>
<feature type="transmembrane region" description="Helical" evidence="1">
    <location>
        <begin position="12"/>
        <end position="33"/>
    </location>
</feature>
<feature type="transmembrane region" description="Helical" evidence="1">
    <location>
        <begin position="236"/>
        <end position="255"/>
    </location>
</feature>
<accession>A0ABT4PK02</accession>
<comment type="caution">
    <text evidence="2">The sequence shown here is derived from an EMBL/GenBank/DDBJ whole genome shotgun (WGS) entry which is preliminary data.</text>
</comment>
<feature type="transmembrane region" description="Helical" evidence="1">
    <location>
        <begin position="207"/>
        <end position="224"/>
    </location>
</feature>
<proteinExistence type="predicted"/>
<evidence type="ECO:0008006" key="4">
    <source>
        <dbReference type="Google" id="ProtNLM"/>
    </source>
</evidence>
<feature type="transmembrane region" description="Helical" evidence="1">
    <location>
        <begin position="72"/>
        <end position="97"/>
    </location>
</feature>
<protein>
    <recommendedName>
        <fullName evidence="4">Transmembrane protein</fullName>
    </recommendedName>
</protein>
<dbReference type="EMBL" id="JAPZVM010000011">
    <property type="protein sequence ID" value="MCZ8373383.1"/>
    <property type="molecule type" value="Genomic_DNA"/>
</dbReference>
<keyword evidence="1" id="KW-0472">Membrane</keyword>
<evidence type="ECO:0000256" key="1">
    <source>
        <dbReference type="SAM" id="Phobius"/>
    </source>
</evidence>
<gene>
    <name evidence="2" type="ORF">O6P32_11815</name>
</gene>
<feature type="transmembrane region" description="Helical" evidence="1">
    <location>
        <begin position="117"/>
        <end position="143"/>
    </location>
</feature>
<sequence>MISARDTLQYQIATGRLTLPVAILLSLLTGGILCQSWTHVLSLVIGVLITGLMIEMNTTFALIRTRSTLPPALFLITFFLCPFLYSYSAESWFPLLFAGMLSSLFRSYESRYNSSSIFHAFLLIGIGSWILPSCLFFVPFLYLHMIGLRSLSPRTFFAGMVGLSLPYWFMLCYGTYNGEPDFILTPFRQLGQDWIPDYSTLTLSQCISWGVFFLLAVISSTQNFQVSRQDKVQTRIMIQSLRFTGIEVMLLMLWQPQHFNALFPILIMIGAIMHGHLFALLFNRFIRYYFLCMLLLTLFAGIFNIWMHFFNS</sequence>
<keyword evidence="3" id="KW-1185">Reference proteome</keyword>
<keyword evidence="1" id="KW-1133">Transmembrane helix</keyword>
<evidence type="ECO:0000313" key="2">
    <source>
        <dbReference type="EMBL" id="MCZ8373383.1"/>
    </source>
</evidence>
<keyword evidence="1" id="KW-0812">Transmembrane</keyword>
<feature type="transmembrane region" description="Helical" evidence="1">
    <location>
        <begin position="261"/>
        <end position="281"/>
    </location>
</feature>
<feature type="transmembrane region" description="Helical" evidence="1">
    <location>
        <begin position="155"/>
        <end position="176"/>
    </location>
</feature>
<reference evidence="2" key="1">
    <citation type="submission" date="2022-12" db="EMBL/GenBank/DDBJ databases">
        <title>Phocaeicola acetigenes sp. nov., isolated feces from a healthy human.</title>
        <authorList>
            <person name="Do H."/>
            <person name="Ha Y.B."/>
            <person name="Kim J.-S."/>
            <person name="Suh M.K."/>
            <person name="Kim H.S."/>
            <person name="Lee J.-S."/>
        </authorList>
    </citation>
    <scope>NUCLEOTIDE SEQUENCE</scope>
    <source>
        <strain evidence="2">KGMB11183</strain>
    </source>
</reference>
<dbReference type="RefSeq" id="WP_269878702.1">
    <property type="nucleotide sequence ID" value="NZ_JAPZVM010000011.1"/>
</dbReference>
<feature type="transmembrane region" description="Helical" evidence="1">
    <location>
        <begin position="288"/>
        <end position="309"/>
    </location>
</feature>
<dbReference type="Proteomes" id="UP001141933">
    <property type="component" value="Unassembled WGS sequence"/>
</dbReference>